<evidence type="ECO:0000313" key="2">
    <source>
        <dbReference type="Proteomes" id="UP000070383"/>
    </source>
</evidence>
<name>A0A133KDL5_9FIRM</name>
<proteinExistence type="predicted"/>
<evidence type="ECO:0008006" key="3">
    <source>
        <dbReference type="Google" id="ProtNLM"/>
    </source>
</evidence>
<dbReference type="OrthoDB" id="1653637at2"/>
<organism evidence="1 2">
    <name type="scientific">Anaerococcus tetradius</name>
    <dbReference type="NCBI Taxonomy" id="33036"/>
    <lineage>
        <taxon>Bacteria</taxon>
        <taxon>Bacillati</taxon>
        <taxon>Bacillota</taxon>
        <taxon>Tissierellia</taxon>
        <taxon>Tissierellales</taxon>
        <taxon>Peptoniphilaceae</taxon>
        <taxon>Anaerococcus</taxon>
    </lineage>
</organism>
<dbReference type="EMBL" id="LRPM01000048">
    <property type="protein sequence ID" value="KWZ77577.1"/>
    <property type="molecule type" value="Genomic_DNA"/>
</dbReference>
<protein>
    <recommendedName>
        <fullName evidence="3">Phage protein</fullName>
    </recommendedName>
</protein>
<dbReference type="RefSeq" id="WP_060929625.1">
    <property type="nucleotide sequence ID" value="NZ_KQ955281.1"/>
</dbReference>
<dbReference type="PATRIC" id="fig|33036.3.peg.1385"/>
<keyword evidence="2" id="KW-1185">Reference proteome</keyword>
<reference evidence="2" key="1">
    <citation type="submission" date="2016-01" db="EMBL/GenBank/DDBJ databases">
        <authorList>
            <person name="Mitreva M."/>
            <person name="Pepin K.H."/>
            <person name="Mihindukulasuriya K.A."/>
            <person name="Fulton R."/>
            <person name="Fronick C."/>
            <person name="O'Laughlin M."/>
            <person name="Miner T."/>
            <person name="Herter B."/>
            <person name="Rosa B.A."/>
            <person name="Cordes M."/>
            <person name="Tomlinson C."/>
            <person name="Wollam A."/>
            <person name="Palsikar V.B."/>
            <person name="Mardis E.R."/>
            <person name="Wilson R.K."/>
        </authorList>
    </citation>
    <scope>NUCLEOTIDE SEQUENCE [LARGE SCALE GENOMIC DNA]</scope>
    <source>
        <strain evidence="2">MJR8151</strain>
    </source>
</reference>
<sequence length="112" mass="12725">MVRIRGIDIVLINKKKVGTDAFHAPIYEDIEKVVNNVLVAPASSDDIVDSMNLYGKKAVYVLAIPKGDENTWEGQEVKFFGQKFRVFGKELKGIDHLIPLSWCKKVWVEAYE</sequence>
<comment type="caution">
    <text evidence="1">The sequence shown here is derived from an EMBL/GenBank/DDBJ whole genome shotgun (WGS) entry which is preliminary data.</text>
</comment>
<accession>A0A133KDL5</accession>
<dbReference type="STRING" id="33036.HMPREF3200_01398"/>
<gene>
    <name evidence="1" type="ORF">HMPREF3200_01398</name>
</gene>
<evidence type="ECO:0000313" key="1">
    <source>
        <dbReference type="EMBL" id="KWZ77577.1"/>
    </source>
</evidence>
<dbReference type="Proteomes" id="UP000070383">
    <property type="component" value="Unassembled WGS sequence"/>
</dbReference>
<dbReference type="AlphaFoldDB" id="A0A133KDL5"/>